<gene>
    <name evidence="1" type="ORF">SAMN05216259_103154</name>
</gene>
<dbReference type="EMBL" id="FNIE01000003">
    <property type="protein sequence ID" value="SDN20479.1"/>
    <property type="molecule type" value="Genomic_DNA"/>
</dbReference>
<reference evidence="1 2" key="1">
    <citation type="submission" date="2016-10" db="EMBL/GenBank/DDBJ databases">
        <authorList>
            <person name="de Groot N.N."/>
        </authorList>
    </citation>
    <scope>NUCLEOTIDE SEQUENCE [LARGE SCALE GENOMIC DNA]</scope>
    <source>
        <strain evidence="1 2">CGMCC 4.2022</strain>
    </source>
</reference>
<evidence type="ECO:0000313" key="1">
    <source>
        <dbReference type="EMBL" id="SDN20479.1"/>
    </source>
</evidence>
<dbReference type="AlphaFoldDB" id="A0A1G9ZGQ1"/>
<accession>A0A1G9ZGQ1</accession>
<sequence length="86" mass="9551">MSDWTWDYNPSAEYLTDGLPPGVIAEVERLATELAALGADSVRVGRPLDREGGLREFDILNGRGFISFLAVPRHECVYVCNITFYG</sequence>
<name>A0A1G9ZGQ1_9ACTN</name>
<proteinExistence type="predicted"/>
<evidence type="ECO:0000313" key="2">
    <source>
        <dbReference type="Proteomes" id="UP000199341"/>
    </source>
</evidence>
<organism evidence="1 2">
    <name type="scientific">Actinacidiphila guanduensis</name>
    <dbReference type="NCBI Taxonomy" id="310781"/>
    <lineage>
        <taxon>Bacteria</taxon>
        <taxon>Bacillati</taxon>
        <taxon>Actinomycetota</taxon>
        <taxon>Actinomycetes</taxon>
        <taxon>Kitasatosporales</taxon>
        <taxon>Streptomycetaceae</taxon>
        <taxon>Actinacidiphila</taxon>
    </lineage>
</organism>
<dbReference type="RefSeq" id="WP_093783427.1">
    <property type="nucleotide sequence ID" value="NZ_FNIE01000003.1"/>
</dbReference>
<keyword evidence="2" id="KW-1185">Reference proteome</keyword>
<dbReference type="OrthoDB" id="3431977at2"/>
<dbReference type="Proteomes" id="UP000199341">
    <property type="component" value="Unassembled WGS sequence"/>
</dbReference>
<protein>
    <submittedName>
        <fullName evidence="1">Uncharacterized protein</fullName>
    </submittedName>
</protein>